<evidence type="ECO:0008006" key="3">
    <source>
        <dbReference type="Google" id="ProtNLM"/>
    </source>
</evidence>
<feature type="transmembrane region" description="Helical" evidence="1">
    <location>
        <begin position="6"/>
        <end position="31"/>
    </location>
</feature>
<dbReference type="RefSeq" id="WP_369172150.1">
    <property type="nucleotide sequence ID" value="NZ_CP163439.1"/>
</dbReference>
<evidence type="ECO:0000256" key="1">
    <source>
        <dbReference type="SAM" id="Phobius"/>
    </source>
</evidence>
<accession>A0AB39Q3M0</accession>
<gene>
    <name evidence="2" type="ORF">AB5J49_30910</name>
</gene>
<sequence>MHEILMVLAILVVTTGTVLAAAAITTGWMLPGGGRAKVLRPRVWGYGTLAAMAGIGTYLFFGPLEGPDMGDFTVAMSGMAVFAAGLYVKRLALKPARKTSS</sequence>
<feature type="transmembrane region" description="Helical" evidence="1">
    <location>
        <begin position="43"/>
        <end position="60"/>
    </location>
</feature>
<dbReference type="EMBL" id="CP163439">
    <property type="protein sequence ID" value="XDQ37396.1"/>
    <property type="molecule type" value="Genomic_DNA"/>
</dbReference>
<protein>
    <recommendedName>
        <fullName evidence="3">Integral membrane protein</fullName>
    </recommendedName>
</protein>
<organism evidence="2">
    <name type="scientific">Streptomyces sp. R28</name>
    <dbReference type="NCBI Taxonomy" id="3238628"/>
    <lineage>
        <taxon>Bacteria</taxon>
        <taxon>Bacillati</taxon>
        <taxon>Actinomycetota</taxon>
        <taxon>Actinomycetes</taxon>
        <taxon>Kitasatosporales</taxon>
        <taxon>Streptomycetaceae</taxon>
        <taxon>Streptomyces</taxon>
    </lineage>
</organism>
<proteinExistence type="predicted"/>
<keyword evidence="1" id="KW-0812">Transmembrane</keyword>
<name>A0AB39Q3M0_9ACTN</name>
<feature type="transmembrane region" description="Helical" evidence="1">
    <location>
        <begin position="72"/>
        <end position="88"/>
    </location>
</feature>
<evidence type="ECO:0000313" key="2">
    <source>
        <dbReference type="EMBL" id="XDQ37396.1"/>
    </source>
</evidence>
<dbReference type="AlphaFoldDB" id="A0AB39Q3M0"/>
<reference evidence="2" key="1">
    <citation type="submission" date="2024-07" db="EMBL/GenBank/DDBJ databases">
        <authorList>
            <person name="Yu S.T."/>
        </authorList>
    </citation>
    <scope>NUCLEOTIDE SEQUENCE</scope>
    <source>
        <strain evidence="2">R28</strain>
    </source>
</reference>
<keyword evidence="1" id="KW-0472">Membrane</keyword>
<keyword evidence="1" id="KW-1133">Transmembrane helix</keyword>